<dbReference type="GO" id="GO:0004053">
    <property type="term" value="F:arginase activity"/>
    <property type="evidence" value="ECO:0007669"/>
    <property type="project" value="UniProtKB-EC"/>
</dbReference>
<dbReference type="VEuPathDB" id="VectorBase:MDOA009462"/>
<comment type="catalytic activity">
    <reaction evidence="9 12">
        <text>L-arginine + H2O = urea + L-ornithine</text>
        <dbReference type="Rhea" id="RHEA:20569"/>
        <dbReference type="ChEBI" id="CHEBI:15377"/>
        <dbReference type="ChEBI" id="CHEBI:16199"/>
        <dbReference type="ChEBI" id="CHEBI:32682"/>
        <dbReference type="ChEBI" id="CHEBI:46911"/>
        <dbReference type="EC" id="3.5.3.1"/>
    </reaction>
</comment>
<dbReference type="PANTHER" id="PTHR43782:SF3">
    <property type="entry name" value="ARGINASE"/>
    <property type="match status" value="1"/>
</dbReference>
<dbReference type="VEuPathDB" id="VectorBase:MDOMA2_012268"/>
<dbReference type="PROSITE" id="PS51409">
    <property type="entry name" value="ARGINASE_2"/>
    <property type="match status" value="1"/>
</dbReference>
<organism evidence="13">
    <name type="scientific">Musca domestica</name>
    <name type="common">House fly</name>
    <dbReference type="NCBI Taxonomy" id="7370"/>
    <lineage>
        <taxon>Eukaryota</taxon>
        <taxon>Metazoa</taxon>
        <taxon>Ecdysozoa</taxon>
        <taxon>Arthropoda</taxon>
        <taxon>Hexapoda</taxon>
        <taxon>Insecta</taxon>
        <taxon>Pterygota</taxon>
        <taxon>Neoptera</taxon>
        <taxon>Endopterygota</taxon>
        <taxon>Diptera</taxon>
        <taxon>Brachycera</taxon>
        <taxon>Muscomorpha</taxon>
        <taxon>Muscoidea</taxon>
        <taxon>Muscidae</taxon>
        <taxon>Musca</taxon>
    </lineage>
</organism>
<gene>
    <name evidence="13" type="primary">101899521</name>
</gene>
<evidence type="ECO:0000313" key="13">
    <source>
        <dbReference type="EnsemblMetazoa" id="MDOA009462-PA"/>
    </source>
</evidence>
<reference evidence="13" key="1">
    <citation type="submission" date="2020-05" db="UniProtKB">
        <authorList>
            <consortium name="EnsemblMetazoa"/>
        </authorList>
    </citation>
    <scope>IDENTIFICATION</scope>
    <source>
        <strain evidence="13">Aabys</strain>
    </source>
</reference>
<feature type="binding site" evidence="10">
    <location>
        <position position="141"/>
    </location>
    <ligand>
        <name>Mn(2+)</name>
        <dbReference type="ChEBI" id="CHEBI:29035"/>
        <label>1</label>
    </ligand>
</feature>
<evidence type="ECO:0000256" key="12">
    <source>
        <dbReference type="RuleBase" id="RU361159"/>
    </source>
</evidence>
<comment type="pathway">
    <text evidence="1 12">Nitrogen metabolism; urea cycle; L-ornithine and urea from L-arginine: step 1/1.</text>
</comment>
<dbReference type="EC" id="3.5.3.1" evidence="2 12"/>
<dbReference type="RefSeq" id="XP_005180026.2">
    <property type="nucleotide sequence ID" value="XM_005179969.4"/>
</dbReference>
<evidence type="ECO:0000256" key="4">
    <source>
        <dbReference type="ARBA" id="ARBA00022436"/>
    </source>
</evidence>
<evidence type="ECO:0000256" key="9">
    <source>
        <dbReference type="ARBA" id="ARBA00047391"/>
    </source>
</evidence>
<dbReference type="NCBIfam" id="TIGR01229">
    <property type="entry name" value="rocF_arginase"/>
    <property type="match status" value="1"/>
</dbReference>
<dbReference type="InterPro" id="IPR023696">
    <property type="entry name" value="Ureohydrolase_dom_sf"/>
</dbReference>
<dbReference type="FunFam" id="3.40.800.10:FF:000012">
    <property type="entry name" value="Arginase"/>
    <property type="match status" value="1"/>
</dbReference>
<evidence type="ECO:0000256" key="5">
    <source>
        <dbReference type="ARBA" id="ARBA00022503"/>
    </source>
</evidence>
<dbReference type="Gene3D" id="3.40.800.10">
    <property type="entry name" value="Ureohydrolase domain"/>
    <property type="match status" value="1"/>
</dbReference>
<dbReference type="PIRSF" id="PIRSF036979">
    <property type="entry name" value="Arginase"/>
    <property type="match status" value="1"/>
</dbReference>
<comment type="similarity">
    <text evidence="11 12">Belongs to the arginase family.</text>
</comment>
<keyword evidence="4 12" id="KW-0835">Urea cycle</keyword>
<feature type="binding site" evidence="10">
    <location>
        <position position="247"/>
    </location>
    <ligand>
        <name>Mn(2+)</name>
        <dbReference type="ChEBI" id="CHEBI:29035"/>
        <label>1</label>
    </ligand>
</feature>
<feature type="binding site" evidence="10">
    <location>
        <position position="143"/>
    </location>
    <ligand>
        <name>Mn(2+)</name>
        <dbReference type="ChEBI" id="CHEBI:29035"/>
        <label>1</label>
    </ligand>
</feature>
<dbReference type="GO" id="GO:0000050">
    <property type="term" value="P:urea cycle"/>
    <property type="evidence" value="ECO:0007669"/>
    <property type="project" value="UniProtKB-UniPathway"/>
</dbReference>
<dbReference type="AlphaFoldDB" id="A0A1I8MXL8"/>
<dbReference type="CDD" id="cd09989">
    <property type="entry name" value="Arginase"/>
    <property type="match status" value="1"/>
</dbReference>
<protein>
    <recommendedName>
        <fullName evidence="3 12">Arginase</fullName>
        <ecNumber evidence="2 12">3.5.3.1</ecNumber>
    </recommendedName>
</protein>
<feature type="binding site" evidence="10">
    <location>
        <position position="145"/>
    </location>
    <ligand>
        <name>Mn(2+)</name>
        <dbReference type="ChEBI" id="CHEBI:29035"/>
        <label>1</label>
    </ligand>
</feature>
<evidence type="ECO:0000256" key="10">
    <source>
        <dbReference type="PIRSR" id="PIRSR036979-1"/>
    </source>
</evidence>
<dbReference type="GO" id="GO:0005634">
    <property type="term" value="C:nucleus"/>
    <property type="evidence" value="ECO:0007669"/>
    <property type="project" value="TreeGrafter"/>
</dbReference>
<feature type="binding site" evidence="10">
    <location>
        <position position="249"/>
    </location>
    <ligand>
        <name>Mn(2+)</name>
        <dbReference type="ChEBI" id="CHEBI:29035"/>
        <label>1</label>
    </ligand>
</feature>
<dbReference type="Pfam" id="PF00491">
    <property type="entry name" value="Arginase"/>
    <property type="match status" value="1"/>
</dbReference>
<keyword evidence="8 10" id="KW-0464">Manganese</keyword>
<proteinExistence type="inferred from homology"/>
<evidence type="ECO:0000256" key="11">
    <source>
        <dbReference type="PROSITE-ProRule" id="PRU00742"/>
    </source>
</evidence>
<evidence type="ECO:0000256" key="6">
    <source>
        <dbReference type="ARBA" id="ARBA00022723"/>
    </source>
</evidence>
<evidence type="ECO:0000256" key="7">
    <source>
        <dbReference type="ARBA" id="ARBA00022801"/>
    </source>
</evidence>
<dbReference type="GO" id="GO:0006525">
    <property type="term" value="P:arginine metabolic process"/>
    <property type="evidence" value="ECO:0007669"/>
    <property type="project" value="UniProtKB-KW"/>
</dbReference>
<sequence length="338" mass="37347">MLKTIFRQFSSSAGTKTKLGILGVPFSKGQSKGGVEQAPDFLRQNGLLSMLQESSRGNLSITDYGNLSYELIDDQNTPPHYKNMKNYNTFMSCNKSLIAKIPEILKQQDQFLCLGGDHAIGFGSVAGHLMHSPNLSLVWVDAHADINLHSTSNSGNIHGMPVSFLLEELRDFWKHAHLDDISPNCLRADQLVYIGLRDIDPYEAYILNKLGIRAYAMDSIDKFGISKIMEMTLDALDVKNKIHISFDIDALDSRIAPSTGTAVYGGMSLREGIYVVETLCDTKRVQGFDLVEVNPSLGTQADVNNTLSASMEILKIACGGYRRRGTYEQVDGSLLKNE</sequence>
<comment type="cofactor">
    <cofactor evidence="10 12">
        <name>Mn(2+)</name>
        <dbReference type="ChEBI" id="CHEBI:29035"/>
    </cofactor>
    <text evidence="10 12">Binds 2 manganese ions per subunit.</text>
</comment>
<dbReference type="EnsemblMetazoa" id="MDOA009462-RA">
    <property type="protein sequence ID" value="MDOA009462-PA"/>
    <property type="gene ID" value="MDOA009462"/>
</dbReference>
<keyword evidence="6 10" id="KW-0479">Metal-binding</keyword>
<dbReference type="InterPro" id="IPR006035">
    <property type="entry name" value="Ureohydrolase"/>
</dbReference>
<keyword evidence="7 12" id="KW-0378">Hydrolase</keyword>
<dbReference type="OrthoDB" id="9992747at2759"/>
<dbReference type="GO" id="GO:0005829">
    <property type="term" value="C:cytosol"/>
    <property type="evidence" value="ECO:0007669"/>
    <property type="project" value="TreeGrafter"/>
</dbReference>
<dbReference type="eggNOG" id="KOG2965">
    <property type="taxonomic scope" value="Eukaryota"/>
</dbReference>
<dbReference type="SUPFAM" id="SSF52768">
    <property type="entry name" value="Arginase/deacetylase"/>
    <property type="match status" value="1"/>
</dbReference>
<feature type="binding site" evidence="10">
    <location>
        <position position="118"/>
    </location>
    <ligand>
        <name>Mn(2+)</name>
        <dbReference type="ChEBI" id="CHEBI:29035"/>
        <label>1</label>
    </ligand>
</feature>
<evidence type="ECO:0000256" key="8">
    <source>
        <dbReference type="ARBA" id="ARBA00023211"/>
    </source>
</evidence>
<dbReference type="GO" id="GO:0030145">
    <property type="term" value="F:manganese ion binding"/>
    <property type="evidence" value="ECO:0007669"/>
    <property type="project" value="TreeGrafter"/>
</dbReference>
<dbReference type="UniPathway" id="UPA00158">
    <property type="reaction ID" value="UER00270"/>
</dbReference>
<dbReference type="STRING" id="7370.A0A1I8MXL8"/>
<evidence type="ECO:0000256" key="3">
    <source>
        <dbReference type="ARBA" id="ARBA00018123"/>
    </source>
</evidence>
<dbReference type="PANTHER" id="PTHR43782">
    <property type="entry name" value="ARGINASE"/>
    <property type="match status" value="1"/>
</dbReference>
<dbReference type="KEGG" id="mde:101899521"/>
<dbReference type="PRINTS" id="PR00116">
    <property type="entry name" value="ARGINASE"/>
</dbReference>
<accession>A0A1I8MXL8</accession>
<evidence type="ECO:0000256" key="2">
    <source>
        <dbReference type="ARBA" id="ARBA00012168"/>
    </source>
</evidence>
<evidence type="ECO:0000256" key="1">
    <source>
        <dbReference type="ARBA" id="ARBA00005098"/>
    </source>
</evidence>
<keyword evidence="5 12" id="KW-0056">Arginine metabolism</keyword>
<name>A0A1I8MXL8_MUSDO</name>
<dbReference type="InterPro" id="IPR014033">
    <property type="entry name" value="Arginase"/>
</dbReference>